<feature type="non-terminal residue" evidence="1">
    <location>
        <position position="1"/>
    </location>
</feature>
<reference evidence="1 2" key="1">
    <citation type="submission" date="2024-02" db="EMBL/GenBank/DDBJ databases">
        <authorList>
            <person name="Chen Y."/>
            <person name="Shah S."/>
            <person name="Dougan E. K."/>
            <person name="Thang M."/>
            <person name="Chan C."/>
        </authorList>
    </citation>
    <scope>NUCLEOTIDE SEQUENCE [LARGE SCALE GENOMIC DNA]</scope>
</reference>
<accession>A0ABP0SG28</accession>
<proteinExistence type="predicted"/>
<sequence>SAPKTSQTGSLGPFLKPRTDLGPIWTSFGVGLWAHLDRPMEADAETVPDKDCLMGDAARDASDAYACLGAVRGPYVSESISGGWAQPEEDEEVEVHFSESQDIWRGAVGGVPVHERSLLSPECVVGEKKKTGPITLLKGMARIDQRLLRSRLSHLAEGEYDVRSDVIRPRGAAEAPRPGVAMEVEAPGVFRPRDLATVTQAKANARRKEEEVDDLGA</sequence>
<name>A0ABP0SG28_9DINO</name>
<keyword evidence="2" id="KW-1185">Reference proteome</keyword>
<organism evidence="1 2">
    <name type="scientific">Durusdinium trenchii</name>
    <dbReference type="NCBI Taxonomy" id="1381693"/>
    <lineage>
        <taxon>Eukaryota</taxon>
        <taxon>Sar</taxon>
        <taxon>Alveolata</taxon>
        <taxon>Dinophyceae</taxon>
        <taxon>Suessiales</taxon>
        <taxon>Symbiodiniaceae</taxon>
        <taxon>Durusdinium</taxon>
    </lineage>
</organism>
<dbReference type="EMBL" id="CAXAMN010027539">
    <property type="protein sequence ID" value="CAK9111341.1"/>
    <property type="molecule type" value="Genomic_DNA"/>
</dbReference>
<gene>
    <name evidence="1" type="ORF">CCMP2556_LOCUS51685</name>
</gene>
<evidence type="ECO:0000313" key="2">
    <source>
        <dbReference type="Proteomes" id="UP001642484"/>
    </source>
</evidence>
<comment type="caution">
    <text evidence="1">The sequence shown here is derived from an EMBL/GenBank/DDBJ whole genome shotgun (WGS) entry which is preliminary data.</text>
</comment>
<protein>
    <submittedName>
        <fullName evidence="1">Uncharacterized protein</fullName>
    </submittedName>
</protein>
<feature type="non-terminal residue" evidence="1">
    <location>
        <position position="217"/>
    </location>
</feature>
<dbReference type="Proteomes" id="UP001642484">
    <property type="component" value="Unassembled WGS sequence"/>
</dbReference>
<evidence type="ECO:0000313" key="1">
    <source>
        <dbReference type="EMBL" id="CAK9111341.1"/>
    </source>
</evidence>